<accession>A0A848BN92</accession>
<dbReference type="EMBL" id="JABAFG010000004">
    <property type="protein sequence ID" value="NME27751.1"/>
    <property type="molecule type" value="Genomic_DNA"/>
</dbReference>
<gene>
    <name evidence="1" type="ORF">HF872_03795</name>
</gene>
<protein>
    <submittedName>
        <fullName evidence="1">Uncharacterized protein</fullName>
    </submittedName>
</protein>
<evidence type="ECO:0000313" key="2">
    <source>
        <dbReference type="Proteomes" id="UP000591071"/>
    </source>
</evidence>
<name>A0A848BN92_9FIRM</name>
<proteinExistence type="predicted"/>
<dbReference type="RefSeq" id="WP_170087284.1">
    <property type="nucleotide sequence ID" value="NZ_JABAFG010000004.1"/>
</dbReference>
<comment type="caution">
    <text evidence="1">The sequence shown here is derived from an EMBL/GenBank/DDBJ whole genome shotgun (WGS) entry which is preliminary data.</text>
</comment>
<sequence>MNIKATKTKDSASLPKGRIVIDFDMGKGKIAVNGSGVTEEDLGCVLLLTLSNMAGISPEELLDAIVECHEKSICDIDDFVDDLIEIMPGKDADKARLKEIMMDDRTASECKDELDELIRKMFR</sequence>
<reference evidence="1 2" key="1">
    <citation type="submission" date="2020-04" db="EMBL/GenBank/DDBJ databases">
        <authorList>
            <person name="Hitch T.C.A."/>
            <person name="Wylensek D."/>
            <person name="Clavel T."/>
        </authorList>
    </citation>
    <scope>NUCLEOTIDE SEQUENCE [LARGE SCALE GENOMIC DNA]</scope>
    <source>
        <strain evidence="1 2">Oil-RF-744-FAT-WT-6-1</strain>
    </source>
</reference>
<dbReference type="AlphaFoldDB" id="A0A848BN92"/>
<organism evidence="1 2">
    <name type="scientific">Megasphaera hexanoica</name>
    <dbReference type="NCBI Taxonomy" id="1675036"/>
    <lineage>
        <taxon>Bacteria</taxon>
        <taxon>Bacillati</taxon>
        <taxon>Bacillota</taxon>
        <taxon>Negativicutes</taxon>
        <taxon>Veillonellales</taxon>
        <taxon>Veillonellaceae</taxon>
        <taxon>Megasphaera</taxon>
    </lineage>
</organism>
<dbReference type="Proteomes" id="UP000591071">
    <property type="component" value="Unassembled WGS sequence"/>
</dbReference>
<evidence type="ECO:0000313" key="1">
    <source>
        <dbReference type="EMBL" id="NME27751.1"/>
    </source>
</evidence>